<evidence type="ECO:0000256" key="1">
    <source>
        <dbReference type="SAM" id="MobiDB-lite"/>
    </source>
</evidence>
<feature type="compositionally biased region" description="Acidic residues" evidence="1">
    <location>
        <begin position="436"/>
        <end position="445"/>
    </location>
</feature>
<reference evidence="2 3" key="1">
    <citation type="submission" date="2024-02" db="EMBL/GenBank/DDBJ databases">
        <title>A draft genome for the cacao thread blight pathogen Marasmius crinis-equi.</title>
        <authorList>
            <person name="Cohen S.P."/>
            <person name="Baruah I.K."/>
            <person name="Amoako-Attah I."/>
            <person name="Bukari Y."/>
            <person name="Meinhardt L.W."/>
            <person name="Bailey B.A."/>
        </authorList>
    </citation>
    <scope>NUCLEOTIDE SEQUENCE [LARGE SCALE GENOMIC DNA]</scope>
    <source>
        <strain evidence="2 3">GH-76</strain>
    </source>
</reference>
<evidence type="ECO:0000313" key="2">
    <source>
        <dbReference type="EMBL" id="KAL0565385.1"/>
    </source>
</evidence>
<feature type="compositionally biased region" description="Basic and acidic residues" evidence="1">
    <location>
        <begin position="70"/>
        <end position="86"/>
    </location>
</feature>
<dbReference type="EMBL" id="JBAHYK010002287">
    <property type="protein sequence ID" value="KAL0565385.1"/>
    <property type="molecule type" value="Genomic_DNA"/>
</dbReference>
<feature type="compositionally biased region" description="Polar residues" evidence="1">
    <location>
        <begin position="510"/>
        <end position="525"/>
    </location>
</feature>
<comment type="caution">
    <text evidence="2">The sequence shown here is derived from an EMBL/GenBank/DDBJ whole genome shotgun (WGS) entry which is preliminary data.</text>
</comment>
<accession>A0ABR3ER67</accession>
<dbReference type="Proteomes" id="UP001465976">
    <property type="component" value="Unassembled WGS sequence"/>
</dbReference>
<name>A0ABR3ER67_9AGAR</name>
<protein>
    <submittedName>
        <fullName evidence="2">SERTA domain-containing protein 3</fullName>
    </submittedName>
</protein>
<sequence>MPAPRTFKGQRANFLESKGPEYAKARVNGTAKDVVAVIQRQFFARWPVDLPLDVERPQGELDAVNDDEPLPERPNPDATKDAMSEDEYTKAVVAYKKYQKDLATRKRQIESRLKDDFDKAHATNMKGSDKQYLSDLLVDLSYGTKGKGKHRKDSAAQAWLAQNGVEFRKIYEERKAKEKPGKNFVPDFHNRCLRDVFGKLPKQEQEEWEKKAKEDHKRELAEWKEKRNGKPSETPEDRQACIDRLGLFCKPILDGICARTGWVATVILGGPEPRDGGRLNMIAYVFGSFCYRYLLIDVLSSIHGGTPAKGPIQIDWGRSEINVWKEHVFPSMGRHLRKVYSVEECRSRAMTANYGGGERNEEGSEVMRWREGDGLVSKAEGDKAKEGGGNQDQAGPSGQMVDVDTSNTSSGQKSSKKSHRKKVSTSSRASSQSAESSDDDNEDDLEVTRSSPPRTRNAVRQEKSKSAPSTPSPRNGSVVPSPGAGSPIISLPASPTRVDSPYPSPLPQFMGTSPSSQSYRTSPDPRTSPDHVIEREATPSPAPHRSPSPLSTPVRSSAKRTAVESEKRTREPKRSRTQEKETATVPKAGKKRKSSDDGRQPEQASGESSKKRRLIQTEQDEEEQGDGFPELPEGAGNGKDFYASQALALFRLEEVTTKEGWVPLVRKWMEFEVRSGFEGTKKLSTTSRPPWVTEWIQRGRSPSYLKPKHNVYKHMEKWWSWWEELQPQWRGFNDRKRPDLPEDYPDSGSWEDLRVGGSNGLTSVLAALAYAAVLLSQLPKSATGREKEQQKDAMKGWDEAVDDVGYVLQCLLESP</sequence>
<feature type="compositionally biased region" description="Low complexity" evidence="1">
    <location>
        <begin position="424"/>
        <end position="435"/>
    </location>
</feature>
<feature type="compositionally biased region" description="Basic residues" evidence="1">
    <location>
        <begin position="414"/>
        <end position="423"/>
    </location>
</feature>
<feature type="region of interest" description="Disordered" evidence="1">
    <location>
        <begin position="379"/>
        <end position="639"/>
    </location>
</feature>
<feature type="compositionally biased region" description="Basic and acidic residues" evidence="1">
    <location>
        <begin position="527"/>
        <end position="537"/>
    </location>
</feature>
<keyword evidence="3" id="KW-1185">Reference proteome</keyword>
<gene>
    <name evidence="2" type="primary">RBT1_54</name>
    <name evidence="2" type="ORF">V5O48_016637</name>
</gene>
<proteinExistence type="predicted"/>
<feature type="region of interest" description="Disordered" evidence="1">
    <location>
        <begin position="204"/>
        <end position="236"/>
    </location>
</feature>
<feature type="region of interest" description="Disordered" evidence="1">
    <location>
        <begin position="57"/>
        <end position="86"/>
    </location>
</feature>
<evidence type="ECO:0000313" key="3">
    <source>
        <dbReference type="Proteomes" id="UP001465976"/>
    </source>
</evidence>
<feature type="compositionally biased region" description="Polar residues" evidence="1">
    <location>
        <begin position="466"/>
        <end position="475"/>
    </location>
</feature>
<organism evidence="2 3">
    <name type="scientific">Marasmius crinis-equi</name>
    <dbReference type="NCBI Taxonomy" id="585013"/>
    <lineage>
        <taxon>Eukaryota</taxon>
        <taxon>Fungi</taxon>
        <taxon>Dikarya</taxon>
        <taxon>Basidiomycota</taxon>
        <taxon>Agaricomycotina</taxon>
        <taxon>Agaricomycetes</taxon>
        <taxon>Agaricomycetidae</taxon>
        <taxon>Agaricales</taxon>
        <taxon>Marasmiineae</taxon>
        <taxon>Marasmiaceae</taxon>
        <taxon>Marasmius</taxon>
    </lineage>
</organism>
<feature type="compositionally biased region" description="Basic and acidic residues" evidence="1">
    <location>
        <begin position="561"/>
        <end position="582"/>
    </location>
</feature>